<evidence type="ECO:0000256" key="2">
    <source>
        <dbReference type="ARBA" id="ARBA00008954"/>
    </source>
</evidence>
<dbReference type="EMBL" id="MCGN01000008">
    <property type="protein sequence ID" value="ORY94209.1"/>
    <property type="molecule type" value="Genomic_DNA"/>
</dbReference>
<comment type="caution">
    <text evidence="12">The sequence shown here is derived from an EMBL/GenBank/DDBJ whole genome shotgun (WGS) entry which is preliminary data.</text>
</comment>
<keyword evidence="6 12" id="KW-0808">Transferase</keyword>
<evidence type="ECO:0000256" key="6">
    <source>
        <dbReference type="ARBA" id="ARBA00022679"/>
    </source>
</evidence>
<dbReference type="InterPro" id="IPR005814">
    <property type="entry name" value="Aminotrans_3"/>
</dbReference>
<proteinExistence type="inferred from homology"/>
<evidence type="ECO:0000313" key="12">
    <source>
        <dbReference type="EMBL" id="ORY94209.1"/>
    </source>
</evidence>
<comment type="similarity">
    <text evidence="2 11">Belongs to the class-III pyridoxal-phosphate-dependent aminotransferase family.</text>
</comment>
<dbReference type="GO" id="GO:0030170">
    <property type="term" value="F:pyridoxal phosphate binding"/>
    <property type="evidence" value="ECO:0007669"/>
    <property type="project" value="EnsemblFungi"/>
</dbReference>
<reference evidence="12 13" key="1">
    <citation type="submission" date="2016-07" db="EMBL/GenBank/DDBJ databases">
        <title>Pervasive Adenine N6-methylation of Active Genes in Fungi.</title>
        <authorList>
            <consortium name="DOE Joint Genome Institute"/>
            <person name="Mondo S.J."/>
            <person name="Dannebaum R.O."/>
            <person name="Kuo R.C."/>
            <person name="Labutti K."/>
            <person name="Haridas S."/>
            <person name="Kuo A."/>
            <person name="Salamov A."/>
            <person name="Ahrendt S.R."/>
            <person name="Lipzen A."/>
            <person name="Sullivan W."/>
            <person name="Andreopoulos W.B."/>
            <person name="Clum A."/>
            <person name="Lindquist E."/>
            <person name="Daum C."/>
            <person name="Ramamoorthy G.K."/>
            <person name="Gryganskyi A."/>
            <person name="Culley D."/>
            <person name="Magnuson J.K."/>
            <person name="James T.Y."/>
            <person name="O'Malley M.A."/>
            <person name="Stajich J.E."/>
            <person name="Spatafora J.W."/>
            <person name="Visel A."/>
            <person name="Grigoriev I.V."/>
        </authorList>
    </citation>
    <scope>NUCLEOTIDE SEQUENCE [LARGE SCALE GENOMIC DNA]</scope>
    <source>
        <strain evidence="12 13">NRRL 2496</strain>
    </source>
</reference>
<dbReference type="SUPFAM" id="SSF53383">
    <property type="entry name" value="PLP-dependent transferases"/>
    <property type="match status" value="1"/>
</dbReference>
<dbReference type="Gene3D" id="3.90.1150.10">
    <property type="entry name" value="Aspartate Aminotransferase, domain 1"/>
    <property type="match status" value="1"/>
</dbReference>
<evidence type="ECO:0000256" key="4">
    <source>
        <dbReference type="ARBA" id="ARBA00018543"/>
    </source>
</evidence>
<evidence type="ECO:0000256" key="9">
    <source>
        <dbReference type="ARBA" id="ARBA00031787"/>
    </source>
</evidence>
<dbReference type="InterPro" id="IPR049704">
    <property type="entry name" value="Aminotrans_3_PPA_site"/>
</dbReference>
<dbReference type="InterPro" id="IPR015422">
    <property type="entry name" value="PyrdxlP-dep_Trfase_small"/>
</dbReference>
<name>A0A1X2H860_SYNRA</name>
<accession>A0A1X2H860</accession>
<dbReference type="CDD" id="cd00610">
    <property type="entry name" value="OAT_like"/>
    <property type="match status" value="1"/>
</dbReference>
<evidence type="ECO:0000256" key="7">
    <source>
        <dbReference type="ARBA" id="ARBA00022898"/>
    </source>
</evidence>
<dbReference type="OrthoDB" id="10260828at2759"/>
<comment type="cofactor">
    <cofactor evidence="1">
        <name>pyridoxal 5'-phosphate</name>
        <dbReference type="ChEBI" id="CHEBI:597326"/>
    </cofactor>
</comment>
<dbReference type="GO" id="GO:0009450">
    <property type="term" value="P:gamma-aminobutyric acid catabolic process"/>
    <property type="evidence" value="ECO:0007669"/>
    <property type="project" value="EnsemblFungi"/>
</dbReference>
<dbReference type="PANTHER" id="PTHR43206:SF1">
    <property type="entry name" value="4-AMINOBUTYRATE AMINOTRANSFERASE, MITOCHONDRIAL"/>
    <property type="match status" value="1"/>
</dbReference>
<gene>
    <name evidence="12" type="ORF">BCR43DRAFT_496050</name>
</gene>
<dbReference type="PANTHER" id="PTHR43206">
    <property type="entry name" value="AMINOTRANSFERASE"/>
    <property type="match status" value="1"/>
</dbReference>
<dbReference type="GO" id="GO:0034386">
    <property type="term" value="F:4-aminobutyrate:2-oxoglutarate transaminase activity"/>
    <property type="evidence" value="ECO:0007669"/>
    <property type="project" value="UniProtKB-EC"/>
</dbReference>
<evidence type="ECO:0000313" key="13">
    <source>
        <dbReference type="Proteomes" id="UP000242180"/>
    </source>
</evidence>
<dbReference type="InterPro" id="IPR015421">
    <property type="entry name" value="PyrdxlP-dep_Trfase_major"/>
</dbReference>
<dbReference type="EC" id="2.6.1.19" evidence="3"/>
<sequence length="501" mass="55332">MLTAKLSPVVRPRLTRTVAAAAAMTTARRRGFASPAVSSTGLDAPEPYFPDEPRRPHMVTSVPGPETKQMLERLDKYQDTRSVFFVADFEKSKGNYIVDADGNTMLDVFAQIASMPIGYNSPAFLNLAKEPAFQTALANRAALGVNPNKDWIQSVENAFMRVAPKGMDNVFTVMCGSCANENAFKTAFMYNASKRRGSATFSPEELSSCMSNQAPGSPDMAILSFTQAFHGRLFGSLTATGSKALHKVDIPAFDWPKAVFPKRKYPLHENEAYNAQVEQASLQNVEEIITTSKKPIAGLIVEPIQAEGGDNHASPAYFRQLQKICQKHDVLFIVDEVQTGVGATGTFWAHEAWGLPTSPDMVTFSKKFQAAGFYTSSRLRPSQPYRLYNTWMGDPVRAMQAAAIVKEIEDKNLLQNVRQVGSYLTQELESLQKIKGVRGQGTMIAFDLDNAQKRDKLVHDMRQLGVNMGGCGEHTVRLRPMLTFQKHHADILLETLNAALQ</sequence>
<dbReference type="Gene3D" id="3.40.640.10">
    <property type="entry name" value="Type I PLP-dependent aspartate aminotransferase-like (Major domain)"/>
    <property type="match status" value="1"/>
</dbReference>
<dbReference type="InParanoid" id="A0A1X2H860"/>
<evidence type="ECO:0000256" key="8">
    <source>
        <dbReference type="ARBA" id="ARBA00030204"/>
    </source>
</evidence>
<dbReference type="GO" id="GO:0005829">
    <property type="term" value="C:cytosol"/>
    <property type="evidence" value="ECO:0007669"/>
    <property type="project" value="EnsemblFungi"/>
</dbReference>
<dbReference type="STRING" id="13706.A0A1X2H860"/>
<comment type="catalytic activity">
    <reaction evidence="10">
        <text>4-aminobutanoate + 2-oxoglutarate = succinate semialdehyde + L-glutamate</text>
        <dbReference type="Rhea" id="RHEA:23352"/>
        <dbReference type="ChEBI" id="CHEBI:16810"/>
        <dbReference type="ChEBI" id="CHEBI:29985"/>
        <dbReference type="ChEBI" id="CHEBI:57706"/>
        <dbReference type="ChEBI" id="CHEBI:59888"/>
        <dbReference type="EC" id="2.6.1.19"/>
    </reaction>
</comment>
<organism evidence="12 13">
    <name type="scientific">Syncephalastrum racemosum</name>
    <name type="common">Filamentous fungus</name>
    <dbReference type="NCBI Taxonomy" id="13706"/>
    <lineage>
        <taxon>Eukaryota</taxon>
        <taxon>Fungi</taxon>
        <taxon>Fungi incertae sedis</taxon>
        <taxon>Mucoromycota</taxon>
        <taxon>Mucoromycotina</taxon>
        <taxon>Mucoromycetes</taxon>
        <taxon>Mucorales</taxon>
        <taxon>Syncephalastraceae</taxon>
        <taxon>Syncephalastrum</taxon>
    </lineage>
</organism>
<dbReference type="PIRSF" id="PIRSF000521">
    <property type="entry name" value="Transaminase_4ab_Lys_Orn"/>
    <property type="match status" value="1"/>
</dbReference>
<dbReference type="InterPro" id="IPR015424">
    <property type="entry name" value="PyrdxlP-dep_Trfase"/>
</dbReference>
<keyword evidence="7 11" id="KW-0663">Pyridoxal phosphate</keyword>
<evidence type="ECO:0000256" key="3">
    <source>
        <dbReference type="ARBA" id="ARBA00012912"/>
    </source>
</evidence>
<dbReference type="FunCoup" id="A0A1X2H860">
    <property type="interactions" value="287"/>
</dbReference>
<dbReference type="OMA" id="GLMCAFD"/>
<protein>
    <recommendedName>
        <fullName evidence="4">4-aminobutyrate aminotransferase</fullName>
        <ecNumber evidence="3">2.6.1.19</ecNumber>
    </recommendedName>
    <alternativeName>
        <fullName evidence="9">GABA aminotransferase</fullName>
    </alternativeName>
    <alternativeName>
        <fullName evidence="8">Gamma-amino-N-butyrate transaminase</fullName>
    </alternativeName>
</protein>
<dbReference type="Proteomes" id="UP000242180">
    <property type="component" value="Unassembled WGS sequence"/>
</dbReference>
<dbReference type="PROSITE" id="PS00600">
    <property type="entry name" value="AA_TRANSFER_CLASS_3"/>
    <property type="match status" value="1"/>
</dbReference>
<dbReference type="AlphaFoldDB" id="A0A1X2H860"/>
<dbReference type="FunFam" id="3.40.640.10:FF:000073">
    <property type="entry name" value="Probable 4-aminobutyrate aminotransferase"/>
    <property type="match status" value="1"/>
</dbReference>
<keyword evidence="13" id="KW-1185">Reference proteome</keyword>
<evidence type="ECO:0000256" key="1">
    <source>
        <dbReference type="ARBA" id="ARBA00001933"/>
    </source>
</evidence>
<dbReference type="GO" id="GO:0005739">
    <property type="term" value="C:mitochondrion"/>
    <property type="evidence" value="ECO:0007669"/>
    <property type="project" value="TreeGrafter"/>
</dbReference>
<dbReference type="InterPro" id="IPR004631">
    <property type="entry name" value="4NH2But_aminotransferase_euk"/>
</dbReference>
<evidence type="ECO:0000256" key="11">
    <source>
        <dbReference type="RuleBase" id="RU003560"/>
    </source>
</evidence>
<evidence type="ECO:0000256" key="5">
    <source>
        <dbReference type="ARBA" id="ARBA00022576"/>
    </source>
</evidence>
<keyword evidence="5 12" id="KW-0032">Aminotransferase</keyword>
<dbReference type="NCBIfam" id="TIGR00699">
    <property type="entry name" value="GABAtrns_euk"/>
    <property type="match status" value="1"/>
</dbReference>
<dbReference type="Pfam" id="PF00202">
    <property type="entry name" value="Aminotran_3"/>
    <property type="match status" value="1"/>
</dbReference>
<evidence type="ECO:0000256" key="10">
    <source>
        <dbReference type="ARBA" id="ARBA00048021"/>
    </source>
</evidence>